<dbReference type="PANTHER" id="PTHR11339">
    <property type="entry name" value="EXTRACELLULAR MATRIX GLYCOPROTEIN RELATED"/>
    <property type="match status" value="1"/>
</dbReference>
<evidence type="ECO:0000256" key="6">
    <source>
        <dbReference type="SAM" id="Phobius"/>
    </source>
</evidence>
<dbReference type="InterPro" id="IPR014853">
    <property type="entry name" value="VWF/SSPO/ZAN-like_Cys-rich_dom"/>
</dbReference>
<feature type="domain" description="VWFD" evidence="7">
    <location>
        <begin position="753"/>
        <end position="841"/>
    </location>
</feature>
<evidence type="ECO:0000313" key="9">
    <source>
        <dbReference type="Proteomes" id="UP000694406"/>
    </source>
</evidence>
<sequence>NFMRTSEEIISISYFAYLSNSPWSITRETISLKDNKNKPTLKIERIVSALTIFFCILIQVNGIFVELPFSYENKLSIYQTGVHGFIKTDFDLRVSFDWYSYARVIVPDSYANALCGLCGNSNQDQNDDFLMKDGTQAENEIQFANSWKVKDIPGCSSGCTKNCPVCSDADKQTYQGPSYCGILTRKSGPFRQCYDAIDPKSYFDDCVYDTCIYQGHHDALCSAISSYMTACQAQGIQVEQWRSPSFCSISCPSNSHYELCGSGCPATCKSLISPQKCDVPCLEGCFCDSGFIRSGDQCVSKAKCGCFDQGRYYKLGEEFYPTTSCQKKCICMDNATIECYGKAIALGDPHLISFDGRHFEFYSSCTYTLAQVCQHSPQLQNFTVWVENEKLGDGPLVLIRNVKVFIHALIPNFYSLLVQVDKQLYILPMNAADGKFWITQEGNNIILYTTFGLTVLYDTSSYVHVTVPSTYRGHMCGLAGNFNGDPKDDFMLANGKLTENVEEFAASWKIPVNGVICSDGCGDKCPICNKAQKTKYEAGNFCGMIPSKTGPFTDCHSLVNPTEYFEHCVNEACTTNEVQESLCRSLQAYVAACQASGANIRAWRSSSFCPLTCPAHSHYEPCTRTCDSTCAALSTPSQCSGNCFEGCQCDENYVFDGSHCVTMKQCGCTYRGAYLKVISLSLMWLREGMLFFSHCNQLWDFVQQISEHFYSKGCTKKCTCQSAGQLQCKENSCQLGEACALREGVHGCVMLEAQCRLNAQAHITSFDGASGKYSCSGVYEIASLCDQNSASWFRLLVSIEKDYAKQMVVGKSVYFYFQGGFIQIINGERLWVSENQEQIKN</sequence>
<dbReference type="InterPro" id="IPR002919">
    <property type="entry name" value="TIL_dom"/>
</dbReference>
<reference evidence="8" key="1">
    <citation type="submission" date="2025-08" db="UniProtKB">
        <authorList>
            <consortium name="Ensembl"/>
        </authorList>
    </citation>
    <scope>IDENTIFICATION</scope>
</reference>
<keyword evidence="9" id="KW-1185">Reference proteome</keyword>
<dbReference type="Pfam" id="PF08742">
    <property type="entry name" value="C8"/>
    <property type="match status" value="2"/>
</dbReference>
<feature type="transmembrane region" description="Helical" evidence="6">
    <location>
        <begin position="46"/>
        <end position="65"/>
    </location>
</feature>
<comment type="subcellular location">
    <subcellularLocation>
        <location evidence="1">Secreted</location>
    </subcellularLocation>
</comment>
<dbReference type="Pfam" id="PF12714">
    <property type="entry name" value="TILa"/>
    <property type="match status" value="1"/>
</dbReference>
<evidence type="ECO:0000256" key="4">
    <source>
        <dbReference type="ARBA" id="ARBA00023157"/>
    </source>
</evidence>
<dbReference type="GeneTree" id="ENSGT00950000183155"/>
<dbReference type="Pfam" id="PF00094">
    <property type="entry name" value="VWD"/>
    <property type="match status" value="2"/>
</dbReference>
<evidence type="ECO:0000256" key="3">
    <source>
        <dbReference type="ARBA" id="ARBA00022737"/>
    </source>
</evidence>
<keyword evidence="2" id="KW-0964">Secreted</keyword>
<dbReference type="InterPro" id="IPR036084">
    <property type="entry name" value="Ser_inhib-like_sf"/>
</dbReference>
<proteinExistence type="predicted"/>
<dbReference type="InterPro" id="IPR001846">
    <property type="entry name" value="VWF_type-D"/>
</dbReference>
<evidence type="ECO:0000259" key="7">
    <source>
        <dbReference type="PROSITE" id="PS51233"/>
    </source>
</evidence>
<dbReference type="SMART" id="SM00216">
    <property type="entry name" value="VWD"/>
    <property type="match status" value="2"/>
</dbReference>
<dbReference type="FunFam" id="2.10.25.10:FF:000153">
    <property type="entry name" value="MUC5B isoform 1"/>
    <property type="match status" value="1"/>
</dbReference>
<dbReference type="SUPFAM" id="SSF57567">
    <property type="entry name" value="Serine protease inhibitors"/>
    <property type="match status" value="2"/>
</dbReference>
<keyword evidence="4" id="KW-1015">Disulfide bond</keyword>
<feature type="domain" description="VWFD" evidence="7">
    <location>
        <begin position="1"/>
        <end position="156"/>
    </location>
</feature>
<reference evidence="8" key="2">
    <citation type="submission" date="2025-09" db="UniProtKB">
        <authorList>
            <consortium name="Ensembl"/>
        </authorList>
    </citation>
    <scope>IDENTIFICATION</scope>
</reference>
<dbReference type="Ensembl" id="ENSLLTT00000006924.1">
    <property type="protein sequence ID" value="ENSLLTP00000006668.1"/>
    <property type="gene ID" value="ENSLLTG00000005078.1"/>
</dbReference>
<dbReference type="SMART" id="SM00832">
    <property type="entry name" value="C8"/>
    <property type="match status" value="2"/>
</dbReference>
<dbReference type="PROSITE" id="PS51233">
    <property type="entry name" value="VWFD"/>
    <property type="match status" value="3"/>
</dbReference>
<feature type="domain" description="VWFD" evidence="7">
    <location>
        <begin position="341"/>
        <end position="518"/>
    </location>
</feature>
<dbReference type="Proteomes" id="UP000694406">
    <property type="component" value="Unplaced"/>
</dbReference>
<dbReference type="Pfam" id="PF01826">
    <property type="entry name" value="TIL"/>
    <property type="match status" value="2"/>
</dbReference>
<keyword evidence="3" id="KW-0677">Repeat</keyword>
<dbReference type="InterPro" id="IPR025615">
    <property type="entry name" value="TILa_dom"/>
</dbReference>
<name>A0A8C5RPQ9_LATLA</name>
<evidence type="ECO:0000313" key="8">
    <source>
        <dbReference type="Ensembl" id="ENSLLTP00000006668.1"/>
    </source>
</evidence>
<evidence type="ECO:0000256" key="5">
    <source>
        <dbReference type="ARBA" id="ARBA00023180"/>
    </source>
</evidence>
<protein>
    <recommendedName>
        <fullName evidence="7">VWFD domain-containing protein</fullName>
    </recommendedName>
</protein>
<dbReference type="Gene3D" id="2.10.25.10">
    <property type="entry name" value="Laminin"/>
    <property type="match status" value="2"/>
</dbReference>
<dbReference type="AlphaFoldDB" id="A0A8C5RPQ9"/>
<keyword evidence="6" id="KW-0472">Membrane</keyword>
<dbReference type="GO" id="GO:0005615">
    <property type="term" value="C:extracellular space"/>
    <property type="evidence" value="ECO:0007669"/>
    <property type="project" value="TreeGrafter"/>
</dbReference>
<dbReference type="GO" id="GO:0031012">
    <property type="term" value="C:extracellular matrix"/>
    <property type="evidence" value="ECO:0007669"/>
    <property type="project" value="TreeGrafter"/>
</dbReference>
<dbReference type="FunFam" id="2.10.25.10:FF:000055">
    <property type="entry name" value="alpha-tectorin isoform X1"/>
    <property type="match status" value="1"/>
</dbReference>
<keyword evidence="6" id="KW-0812">Transmembrane</keyword>
<accession>A0A8C5RPQ9</accession>
<keyword evidence="6" id="KW-1133">Transmembrane helix</keyword>
<organism evidence="8 9">
    <name type="scientific">Laticauda laticaudata</name>
    <name type="common">Blue-ringed sea krait</name>
    <name type="synonym">Blue-lipped sea krait</name>
    <dbReference type="NCBI Taxonomy" id="8630"/>
    <lineage>
        <taxon>Eukaryota</taxon>
        <taxon>Metazoa</taxon>
        <taxon>Chordata</taxon>
        <taxon>Craniata</taxon>
        <taxon>Vertebrata</taxon>
        <taxon>Euteleostomi</taxon>
        <taxon>Lepidosauria</taxon>
        <taxon>Squamata</taxon>
        <taxon>Bifurcata</taxon>
        <taxon>Unidentata</taxon>
        <taxon>Episquamata</taxon>
        <taxon>Toxicofera</taxon>
        <taxon>Serpentes</taxon>
        <taxon>Colubroidea</taxon>
        <taxon>Elapidae</taxon>
        <taxon>Laticaudinae</taxon>
        <taxon>Laticauda</taxon>
    </lineage>
</organism>
<evidence type="ECO:0000256" key="1">
    <source>
        <dbReference type="ARBA" id="ARBA00004613"/>
    </source>
</evidence>
<dbReference type="InterPro" id="IPR050780">
    <property type="entry name" value="Mucin_vWF_Thrombospondin_sf"/>
</dbReference>
<dbReference type="CDD" id="cd19941">
    <property type="entry name" value="TIL"/>
    <property type="match status" value="2"/>
</dbReference>
<dbReference type="PANTHER" id="PTHR11339:SF373">
    <property type="entry name" value="VWFD DOMAIN-CONTAINING PROTEIN"/>
    <property type="match status" value="1"/>
</dbReference>
<evidence type="ECO:0000256" key="2">
    <source>
        <dbReference type="ARBA" id="ARBA00022525"/>
    </source>
</evidence>
<keyword evidence="5" id="KW-0325">Glycoprotein</keyword>